<keyword evidence="1" id="KW-0175">Coiled coil</keyword>
<sequence length="1119" mass="130639">MSGINPPESKSVHASEKAKTEDKDSLFSSEDSEEKIVKIFTPEVENLSPVQEYDEDELLQLVTYIKDLTILYDLRPDDWNEECEHTIRCWLTDLSEPLLMIFFDGEELTCDTFVPTVSIIDATYFLREPGLAFTVQHFHDEIIFGTINGSIEGSLLQVIENTYAPVLLRSQNWPDSVKNDFNHSLHMFLAKLTDLHYKLHGLTVLYVPKIIISVPVEVATEDKEFIKRMEGVVVYWTKQVRVGLQDQEQNTAEDLRCPIDEYNFWRNRYENLLGLNYQLENESIKHLCNILMAVQSSYVKQFRALAEEIIHNVEEAKSNIEFLNTLTEPCNELASLKQPQEFGPLLPKILNLIRYIWMKSPYYNTQEKITIICRSLSNQIIRQCSQFIDMDIIFLQKHTKNAIKMFETCIQCLTDYIRTYILVSSAHSEFGQIPWELDKAPIFNHVDSYIQRCKDMIEVCEAMIVFGRFDETEDIPKPLFGTSKGQQFESWADRIEKMFNDSLEDIERVKFRILDVQQAEWYDDILKFRTRMKDIEVVVENLTNAVFDEIANVEEGIETLAAMYNYSKRKTLFSLFDGKTLQVYKMFRAEILDTKQDTQTESEMYPNLMPYYSGRAQLLKMKKHRLTLLKKMFDDAGWMLPCSISKDVFAQYQKLIASIDDKIFNLYRKWIDSIGEDINLRLQRPLMCKSISKPGLLECNIDRSLMEMFKEAKYWDALNFEIPTYVKSVYQKADSLRFIYECVLNVVLDYNKIVSSLSDEERLLFKPLISNVEKKISPGLSKLTWAADIGDEYIAECSNNTAEDFVDDYKQCNLQIVLICEKICDTPLISLTQYTVMELQELVDELTKNMNDTLGKLISCYHTIIEFLVMVFEGFENVMGSMANQWVRYINNFDRLMEEALKICCKNSLQSMFEALHGDGTTDPNPLIKIEVNLIGNKINFNPTLVNVARVISNVQNTLVEAVKSLPRLNDKFHVSETDYIPYADLIYNDKDCKHMQQQLNQEVRVAVEKIKDYIKVWEPFRDLWEVDKDKFMERYEEEDPSATLFDANIGRYTELANNVQIQDTVSDVHFLQINCSDLKKAIIEHCVEWQNKMCLLLFNLTERKIDDIYEYMEKFGKE</sequence>
<dbReference type="EMBL" id="KB740960">
    <property type="protein sequence ID" value="ENN77013.1"/>
    <property type="molecule type" value="Genomic_DNA"/>
</dbReference>
<dbReference type="AlphaFoldDB" id="N6TGV9"/>
<feature type="non-terminal residue" evidence="3">
    <location>
        <position position="1"/>
    </location>
</feature>
<gene>
    <name evidence="3" type="ORF">YQE_06507</name>
</gene>
<evidence type="ECO:0000256" key="2">
    <source>
        <dbReference type="SAM" id="MobiDB-lite"/>
    </source>
</evidence>
<accession>N6TGV9</accession>
<feature type="region of interest" description="Disordered" evidence="2">
    <location>
        <begin position="1"/>
        <end position="33"/>
    </location>
</feature>
<dbReference type="PANTHER" id="PTHR46532:SF11">
    <property type="entry name" value="DYNEIN AXONEMAL HEAVY CHAIN 12"/>
    <property type="match status" value="1"/>
</dbReference>
<dbReference type="OMA" id="DHRDWHE"/>
<dbReference type="HOGENOM" id="CLU_268088_0_0_1"/>
<dbReference type="InterPro" id="IPR026983">
    <property type="entry name" value="DHC"/>
</dbReference>
<dbReference type="GO" id="GO:0007018">
    <property type="term" value="P:microtubule-based movement"/>
    <property type="evidence" value="ECO:0007669"/>
    <property type="project" value="InterPro"/>
</dbReference>
<dbReference type="GO" id="GO:0005858">
    <property type="term" value="C:axonemal dynein complex"/>
    <property type="evidence" value="ECO:0007669"/>
    <property type="project" value="TreeGrafter"/>
</dbReference>
<evidence type="ECO:0000313" key="3">
    <source>
        <dbReference type="EMBL" id="ENN77013.1"/>
    </source>
</evidence>
<dbReference type="GO" id="GO:0045505">
    <property type="term" value="F:dynein intermediate chain binding"/>
    <property type="evidence" value="ECO:0007669"/>
    <property type="project" value="InterPro"/>
</dbReference>
<dbReference type="InterPro" id="IPR013594">
    <property type="entry name" value="Dynein_heavy_tail"/>
</dbReference>
<dbReference type="PANTHER" id="PTHR46532">
    <property type="entry name" value="MALE FERTILITY FACTOR KL5"/>
    <property type="match status" value="1"/>
</dbReference>
<evidence type="ECO:0000256" key="1">
    <source>
        <dbReference type="SAM" id="Coils"/>
    </source>
</evidence>
<organism evidence="3">
    <name type="scientific">Dendroctonus ponderosae</name>
    <name type="common">Mountain pine beetle</name>
    <dbReference type="NCBI Taxonomy" id="77166"/>
    <lineage>
        <taxon>Eukaryota</taxon>
        <taxon>Metazoa</taxon>
        <taxon>Ecdysozoa</taxon>
        <taxon>Arthropoda</taxon>
        <taxon>Hexapoda</taxon>
        <taxon>Insecta</taxon>
        <taxon>Pterygota</taxon>
        <taxon>Neoptera</taxon>
        <taxon>Endopterygota</taxon>
        <taxon>Coleoptera</taxon>
        <taxon>Polyphaga</taxon>
        <taxon>Cucujiformia</taxon>
        <taxon>Curculionidae</taxon>
        <taxon>Scolytinae</taxon>
        <taxon>Dendroctonus</taxon>
    </lineage>
</organism>
<feature type="coiled-coil region" evidence="1">
    <location>
        <begin position="299"/>
        <end position="326"/>
    </location>
</feature>
<proteinExistence type="predicted"/>
<dbReference type="Pfam" id="PF08385">
    <property type="entry name" value="DHC_N1"/>
    <property type="match status" value="1"/>
</dbReference>
<name>N6TGV9_DENPD</name>
<reference evidence="3" key="1">
    <citation type="journal article" date="2013" name="Genome Biol.">
        <title>Draft genome of the mountain pine beetle, Dendroctonus ponderosae Hopkins, a major forest pest.</title>
        <authorList>
            <person name="Keeling C.I."/>
            <person name="Yuen M.M."/>
            <person name="Liao N.Y."/>
            <person name="Docking T.R."/>
            <person name="Chan S.K."/>
            <person name="Taylor G.A."/>
            <person name="Palmquist D.L."/>
            <person name="Jackman S.D."/>
            <person name="Nguyen A."/>
            <person name="Li M."/>
            <person name="Henderson H."/>
            <person name="Janes J.K."/>
            <person name="Zhao Y."/>
            <person name="Pandoh P."/>
            <person name="Moore R."/>
            <person name="Sperling F.A."/>
            <person name="Huber D.P."/>
            <person name="Birol I."/>
            <person name="Jones S.J."/>
            <person name="Bohlmann J."/>
        </authorList>
    </citation>
    <scope>NUCLEOTIDE SEQUENCE</scope>
</reference>
<protein>
    <submittedName>
        <fullName evidence="3">Uncharacterized protein</fullName>
    </submittedName>
</protein>
<feature type="compositionally biased region" description="Basic and acidic residues" evidence="2">
    <location>
        <begin position="10"/>
        <end position="25"/>
    </location>
</feature>
<dbReference type="OrthoDB" id="447173at2759"/>
<dbReference type="GO" id="GO:0051959">
    <property type="term" value="F:dynein light intermediate chain binding"/>
    <property type="evidence" value="ECO:0007669"/>
    <property type="project" value="InterPro"/>
</dbReference>